<feature type="compositionally biased region" description="Basic residues" evidence="1">
    <location>
        <begin position="190"/>
        <end position="203"/>
    </location>
</feature>
<evidence type="ECO:0000313" key="2">
    <source>
        <dbReference type="EMBL" id="KKN88656.1"/>
    </source>
</evidence>
<dbReference type="EMBL" id="LAZR01000126">
    <property type="protein sequence ID" value="KKN88656.1"/>
    <property type="molecule type" value="Genomic_DNA"/>
</dbReference>
<feature type="region of interest" description="Disordered" evidence="1">
    <location>
        <begin position="182"/>
        <end position="203"/>
    </location>
</feature>
<proteinExistence type="predicted"/>
<gene>
    <name evidence="2" type="ORF">LCGC14_0245470</name>
</gene>
<reference evidence="2" key="1">
    <citation type="journal article" date="2015" name="Nature">
        <title>Complex archaea that bridge the gap between prokaryotes and eukaryotes.</title>
        <authorList>
            <person name="Spang A."/>
            <person name="Saw J.H."/>
            <person name="Jorgensen S.L."/>
            <person name="Zaremba-Niedzwiedzka K."/>
            <person name="Martijn J."/>
            <person name="Lind A.E."/>
            <person name="van Eijk R."/>
            <person name="Schleper C."/>
            <person name="Guy L."/>
            <person name="Ettema T.J."/>
        </authorList>
    </citation>
    <scope>NUCLEOTIDE SEQUENCE</scope>
</reference>
<protein>
    <submittedName>
        <fullName evidence="2">Uncharacterized protein</fullName>
    </submittedName>
</protein>
<comment type="caution">
    <text evidence="2">The sequence shown here is derived from an EMBL/GenBank/DDBJ whole genome shotgun (WGS) entry which is preliminary data.</text>
</comment>
<evidence type="ECO:0000256" key="1">
    <source>
        <dbReference type="SAM" id="MobiDB-lite"/>
    </source>
</evidence>
<accession>A0A0F9WR02</accession>
<name>A0A0F9WR02_9ZZZZ</name>
<dbReference type="AlphaFoldDB" id="A0A0F9WR02"/>
<organism evidence="2">
    <name type="scientific">marine sediment metagenome</name>
    <dbReference type="NCBI Taxonomy" id="412755"/>
    <lineage>
        <taxon>unclassified sequences</taxon>
        <taxon>metagenomes</taxon>
        <taxon>ecological metagenomes</taxon>
    </lineage>
</organism>
<sequence>MESVEHNLIIIDQGTDLPVFNPEARTIVEFKDLIASARRRGMSHDIGKRRATALMAGVFFMSSFKSPYYGRSGKEAKILAQVAHLEEKDVKSKEFQAACKRFEKIEYVPDIEALDVLVSALRLSLVFVQGLKRNLEAMLGDNPERLDIGTMDLVQTSINKLVDMADKIPATIEKVETSLTRVKKQTETRQHRKGGRVTHLRED</sequence>